<dbReference type="AlphaFoldDB" id="A0A4Y7QG96"/>
<reference evidence="2 3" key="1">
    <citation type="submission" date="2018-06" db="EMBL/GenBank/DDBJ databases">
        <title>A transcriptomic atlas of mushroom development highlights an independent origin of complex multicellularity.</title>
        <authorList>
            <consortium name="DOE Joint Genome Institute"/>
            <person name="Krizsan K."/>
            <person name="Almasi E."/>
            <person name="Merenyi Z."/>
            <person name="Sahu N."/>
            <person name="Viragh M."/>
            <person name="Koszo T."/>
            <person name="Mondo S."/>
            <person name="Kiss B."/>
            <person name="Balint B."/>
            <person name="Kues U."/>
            <person name="Barry K."/>
            <person name="Hegedus J.C."/>
            <person name="Henrissat B."/>
            <person name="Johnson J."/>
            <person name="Lipzen A."/>
            <person name="Ohm R."/>
            <person name="Nagy I."/>
            <person name="Pangilinan J."/>
            <person name="Yan J."/>
            <person name="Xiong Y."/>
            <person name="Grigoriev I.V."/>
            <person name="Hibbett D.S."/>
            <person name="Nagy L.G."/>
        </authorList>
    </citation>
    <scope>NUCLEOTIDE SEQUENCE [LARGE SCALE GENOMIC DNA]</scope>
    <source>
        <strain evidence="2 3">SZMC22713</strain>
    </source>
</reference>
<dbReference type="PROSITE" id="PS50181">
    <property type="entry name" value="FBOX"/>
    <property type="match status" value="1"/>
</dbReference>
<dbReference type="InterPro" id="IPR001810">
    <property type="entry name" value="F-box_dom"/>
</dbReference>
<keyword evidence="3" id="KW-1185">Reference proteome</keyword>
<dbReference type="VEuPathDB" id="FungiDB:BD410DRAFT_895675"/>
<dbReference type="OrthoDB" id="3030843at2759"/>
<sequence>MVTSIRSAGILDSNVQWSPNLTQNVEEINKGYVDGHSKLVESISNISQCIQFNAAAWDTFDSISPPESASDFQCSIDLPELVHSLRSFEKSLDELNELRVQMKIRIIGLPNYCDPLLLERQTIRDVKRMPDEILAKVFQAGHDIDRYGHFKFAITVSHVSRRFRDLALHTPRLWTRFSLGDHPPQISTFLSRSGNVPALEIDALPRMSRHGVQSDDAISLSELFDPLLPHSSRWSSPMFRDNEKVRLAFPSHTNIRLPNLRRLSTTYDNDSDEATPISTNWAMPLLKSYDTMSSGTTNYFCPQFELTECKLVLLHESLNVTRLAECLAGMRRLQNLTLDCALHNVNVSRVVTTPVANVAVLSIHSLALRLSSLLSNRGALFEYLTNLYAHVQFRELSRLQITWDPVYGGGLSDLLTKGLSPYPSKIESVTLELASNRSYPEAFGNISCLLPGITEIGEFRIDTLQSSLFDFVTLVQSPNARSMTFKRCEWLSDDKLSELIDMYIASGNVQSLDIMVCRNVSEEFIRGNPLRGKMKMSWSLH</sequence>
<evidence type="ECO:0000259" key="1">
    <source>
        <dbReference type="PROSITE" id="PS50181"/>
    </source>
</evidence>
<organism evidence="2 3">
    <name type="scientific">Rickenella mellea</name>
    <dbReference type="NCBI Taxonomy" id="50990"/>
    <lineage>
        <taxon>Eukaryota</taxon>
        <taxon>Fungi</taxon>
        <taxon>Dikarya</taxon>
        <taxon>Basidiomycota</taxon>
        <taxon>Agaricomycotina</taxon>
        <taxon>Agaricomycetes</taxon>
        <taxon>Hymenochaetales</taxon>
        <taxon>Rickenellaceae</taxon>
        <taxon>Rickenella</taxon>
    </lineage>
</organism>
<dbReference type="Gene3D" id="1.20.1280.50">
    <property type="match status" value="1"/>
</dbReference>
<protein>
    <recommendedName>
        <fullName evidence="1">F-box domain-containing protein</fullName>
    </recommendedName>
</protein>
<evidence type="ECO:0000313" key="2">
    <source>
        <dbReference type="EMBL" id="TDL26271.1"/>
    </source>
</evidence>
<feature type="domain" description="F-box" evidence="1">
    <location>
        <begin position="123"/>
        <end position="177"/>
    </location>
</feature>
<dbReference type="Proteomes" id="UP000294933">
    <property type="component" value="Unassembled WGS sequence"/>
</dbReference>
<accession>A0A4Y7QG96</accession>
<name>A0A4Y7QG96_9AGAM</name>
<evidence type="ECO:0000313" key="3">
    <source>
        <dbReference type="Proteomes" id="UP000294933"/>
    </source>
</evidence>
<gene>
    <name evidence="2" type="ORF">BD410DRAFT_895675</name>
</gene>
<proteinExistence type="predicted"/>
<dbReference type="EMBL" id="ML170162">
    <property type="protein sequence ID" value="TDL26271.1"/>
    <property type="molecule type" value="Genomic_DNA"/>
</dbReference>